<dbReference type="Pfam" id="PF02263">
    <property type="entry name" value="GBP"/>
    <property type="match status" value="2"/>
</dbReference>
<name>A0A8V0YJ63_CHICK</name>
<dbReference type="GO" id="GO:0045087">
    <property type="term" value="P:innate immune response"/>
    <property type="evidence" value="ECO:0007669"/>
    <property type="project" value="UniProtKB-KW"/>
</dbReference>
<dbReference type="AlphaFoldDB" id="A0A8V0YJ63"/>
<evidence type="ECO:0000256" key="1">
    <source>
        <dbReference type="ARBA" id="ARBA00022588"/>
    </source>
</evidence>
<evidence type="ECO:0000256" key="4">
    <source>
        <dbReference type="ARBA" id="ARBA00022859"/>
    </source>
</evidence>
<dbReference type="Pfam" id="PF02841">
    <property type="entry name" value="GBP_C"/>
    <property type="match status" value="1"/>
</dbReference>
<dbReference type="PROSITE" id="PS51715">
    <property type="entry name" value="G_GB1_RHD3"/>
    <property type="match status" value="1"/>
</dbReference>
<evidence type="ECO:0000256" key="7">
    <source>
        <dbReference type="SAM" id="Coils"/>
    </source>
</evidence>
<dbReference type="FunFam" id="1.20.1000.10:FF:000001">
    <property type="entry name" value="Guanylate binding protein 1"/>
    <property type="match status" value="1"/>
</dbReference>
<comment type="similarity">
    <text evidence="6">Belongs to the TRAFAC class dynamin-like GTPase superfamily. GB1/RHD3 GTPase family.</text>
</comment>
<dbReference type="GeneID" id="419563"/>
<dbReference type="InterPro" id="IPR027417">
    <property type="entry name" value="P-loop_NTPase"/>
</dbReference>
<dbReference type="InterPro" id="IPR037684">
    <property type="entry name" value="GBP_C"/>
</dbReference>
<keyword evidence="3" id="KW-0378">Hydrolase</keyword>
<dbReference type="OrthoDB" id="2135133at2759"/>
<keyword evidence="5" id="KW-0342">GTP-binding</keyword>
<keyword evidence="11" id="KW-1185">Reference proteome</keyword>
<feature type="region of interest" description="Disordered" evidence="8">
    <location>
        <begin position="30"/>
        <end position="84"/>
    </location>
</feature>
<evidence type="ECO:0000256" key="2">
    <source>
        <dbReference type="ARBA" id="ARBA00022741"/>
    </source>
</evidence>
<organism evidence="10 11">
    <name type="scientific">Gallus gallus</name>
    <name type="common">Chicken</name>
    <dbReference type="NCBI Taxonomy" id="9031"/>
    <lineage>
        <taxon>Eukaryota</taxon>
        <taxon>Metazoa</taxon>
        <taxon>Chordata</taxon>
        <taxon>Craniata</taxon>
        <taxon>Vertebrata</taxon>
        <taxon>Euteleostomi</taxon>
        <taxon>Archelosauria</taxon>
        <taxon>Archosauria</taxon>
        <taxon>Dinosauria</taxon>
        <taxon>Saurischia</taxon>
        <taxon>Theropoda</taxon>
        <taxon>Coelurosauria</taxon>
        <taxon>Aves</taxon>
        <taxon>Neognathae</taxon>
        <taxon>Galloanserae</taxon>
        <taxon>Galliformes</taxon>
        <taxon>Phasianidae</taxon>
        <taxon>Phasianinae</taxon>
        <taxon>Gallus</taxon>
    </lineage>
</organism>
<accession>A0A8V0YJ63</accession>
<keyword evidence="1" id="KW-0399">Innate immunity</keyword>
<dbReference type="SUPFAM" id="SSF48340">
    <property type="entry name" value="Interferon-induced guanylate-binding protein 1 (GBP1), C-terminal domain"/>
    <property type="match status" value="1"/>
</dbReference>
<dbReference type="Gene3D" id="3.40.50.300">
    <property type="entry name" value="P-loop containing nucleotide triphosphate hydrolases"/>
    <property type="match status" value="2"/>
</dbReference>
<dbReference type="PANTHER" id="PTHR10751">
    <property type="entry name" value="GUANYLATE BINDING PROTEIN"/>
    <property type="match status" value="1"/>
</dbReference>
<evidence type="ECO:0000256" key="3">
    <source>
        <dbReference type="ARBA" id="ARBA00022801"/>
    </source>
</evidence>
<evidence type="ECO:0000256" key="5">
    <source>
        <dbReference type="ARBA" id="ARBA00023134"/>
    </source>
</evidence>
<dbReference type="OMA" id="HAFADNE"/>
<dbReference type="InterPro" id="IPR030386">
    <property type="entry name" value="G_GB1_RHD3_dom"/>
</dbReference>
<dbReference type="FunFam" id="3.40.50.300:FF:002581">
    <property type="entry name" value="Guanylate-binding protein 4"/>
    <property type="match status" value="1"/>
</dbReference>
<dbReference type="SMR" id="A0A8V0YJ63"/>
<evidence type="ECO:0007829" key="12">
    <source>
        <dbReference type="PeptideAtlas" id="A0A8V0YJ63"/>
    </source>
</evidence>
<keyword evidence="2" id="KW-0547">Nucleotide-binding</keyword>
<dbReference type="InterPro" id="IPR036543">
    <property type="entry name" value="Guanylate-bd_C_sf"/>
</dbReference>
<feature type="compositionally biased region" description="Polar residues" evidence="8">
    <location>
        <begin position="30"/>
        <end position="42"/>
    </location>
</feature>
<dbReference type="SUPFAM" id="SSF52540">
    <property type="entry name" value="P-loop containing nucleoside triphosphate hydrolases"/>
    <property type="match status" value="2"/>
</dbReference>
<keyword evidence="7" id="KW-0175">Coiled coil</keyword>
<dbReference type="CTD" id="2633"/>
<dbReference type="GO" id="GO:0003924">
    <property type="term" value="F:GTPase activity"/>
    <property type="evidence" value="ECO:0000318"/>
    <property type="project" value="GO_Central"/>
</dbReference>
<evidence type="ECO:0000259" key="9">
    <source>
        <dbReference type="PROSITE" id="PS51715"/>
    </source>
</evidence>
<dbReference type="RefSeq" id="XP_417710.4">
    <property type="nucleotide sequence ID" value="XM_417710.6"/>
</dbReference>
<dbReference type="InterPro" id="IPR003191">
    <property type="entry name" value="Guanylate-bd/ATL_C"/>
</dbReference>
<keyword evidence="12" id="KW-1267">Proteomics identification</keyword>
<dbReference type="KEGG" id="gga:419563"/>
<feature type="domain" description="GB1/RHD3-type G" evidence="9">
    <location>
        <begin position="445"/>
        <end position="682"/>
    </location>
</feature>
<protein>
    <submittedName>
        <fullName evidence="10">Guanylate binding protein 1</fullName>
    </submittedName>
</protein>
<evidence type="ECO:0000313" key="11">
    <source>
        <dbReference type="Proteomes" id="UP000000539"/>
    </source>
</evidence>
<evidence type="ECO:0000256" key="6">
    <source>
        <dbReference type="PROSITE-ProRule" id="PRU01052"/>
    </source>
</evidence>
<dbReference type="InterPro" id="IPR015894">
    <property type="entry name" value="Guanylate-bd_N"/>
</dbReference>
<reference evidence="10" key="1">
    <citation type="submission" date="2020-11" db="EMBL/GenBank/DDBJ databases">
        <title>Gallus gallus (Chicken) genome, bGalGal1, GRCg7b, maternal haplotype autosomes + Z &amp; W.</title>
        <authorList>
            <person name="Warren W."/>
            <person name="Formenti G."/>
            <person name="Fedrigo O."/>
            <person name="Haase B."/>
            <person name="Mountcastle J."/>
            <person name="Balacco J."/>
            <person name="Tracey A."/>
            <person name="Schneider V."/>
            <person name="Okimoto R."/>
            <person name="Cheng H."/>
            <person name="Hawken R."/>
            <person name="Howe K."/>
            <person name="Jarvis E.D."/>
        </authorList>
    </citation>
    <scope>NUCLEOTIDE SEQUENCE [LARGE SCALE GENOMIC DNA]</scope>
    <source>
        <strain evidence="10">Broiler</strain>
    </source>
</reference>
<dbReference type="Proteomes" id="UP000000539">
    <property type="component" value="Chromosome 23"/>
</dbReference>
<proteinExistence type="evidence at protein level"/>
<sequence>MLPPRSQSQHVFHLLAAGKTNSRQAFTLSVRSGQWGEPNSSEPGVRSGAGRESKQKLSETLPHPMEQPLLLAAPDRPGGGIQLSPRGLEALRALSAPVHVVAALGPPGGGSVFLMNQLAGPGCGFPGSPGLWMRIRPHPKWPDRDLLLLHAGGFLGGKEPEDGAGLQLFMLQLLLASVLVYGSDDGGGDAQDQLELFTYAQTVLHHLRLLDEEDEDEDPLLRFVLPPFVWSLRSTALAPESEDVLEAEDHKLEAALGSPLGPIARFVLMLFPEQKLFRVADSNAGGLIQLCTYLLRCDPKTEPGGAYVGGAYLAALAERVVDAMQGDAVLRIGRLCQEAKEIAQQETGDKWPEDADFWQDDTFLKNKDTSDTIPQPDDILQATTSLWHDDTDGDTPLQPEDVAWVEAPSPHPLSPMPAPLCLVDNSDGNKLSVNPEALAVLRDITQPVVVVAIAGPYRTGKSFLMNRLAKQRTGFPLGPTVRAETKGIWMWCLPHPSQAGVALVLLDTEGLGDPNKGDNSNDAWIFTLALLFSSTLVYNSMGTIDQQGLDQLRLVTELTNHIRVRVDDPDPAAEFSRVFPSFVWTVRDFTLQLREGKRLLTEDEYLEDALRLKPGNGRMVQERNEMRRCLRAFFTHRKLFVLERPTADANLARLEEVREDELQPRFRQQADAFCQHIWEKAPVKMLPGGRQVTGTMLASLVEKYVDTIVKGKVPCVESAVTALARTRNTEAVAEAVAEYRKGMEQDLVLPTDSRAVLVDVHRRWERRAVTLFLSHAFADNERTYQCQLMRELEAAKEEFCRRNEEASEQQCQKVLRELWQNVERRLQCGDYAAPGGAQLFQDDLGYVLEKYKWWPGKGVKADAVLEVFLREREPLAQALHATDAQLVMMERQREAAAAKEAAAREAEVACLKEQQRSLEEHCRQLEQRLLEEQRLRLKEQDRMLEHRLKEHQTLMEEGYKHEAKAMRLQIERLREEKKSIKKHSWITSGLGMLCSAASLFLPGVVGKVASFASNLVQRML</sequence>
<dbReference type="GO" id="GO:0005525">
    <property type="term" value="F:GTP binding"/>
    <property type="evidence" value="ECO:0000318"/>
    <property type="project" value="GO_Central"/>
</dbReference>
<keyword evidence="4" id="KW-0391">Immunity</keyword>
<dbReference type="Ensembl" id="ENSGALT00010031775.1">
    <property type="protein sequence ID" value="ENSGALP00010018599.1"/>
    <property type="gene ID" value="ENSGALG00010013230.1"/>
</dbReference>
<reference evidence="10" key="3">
    <citation type="submission" date="2025-09" db="UniProtKB">
        <authorList>
            <consortium name="Ensembl"/>
        </authorList>
    </citation>
    <scope>IDENTIFICATION</scope>
    <source>
        <strain evidence="10">broiler</strain>
    </source>
</reference>
<feature type="coiled-coil region" evidence="7">
    <location>
        <begin position="889"/>
        <end position="983"/>
    </location>
</feature>
<evidence type="ECO:0000313" key="10">
    <source>
        <dbReference type="Ensembl" id="ENSGALP00010018599.1"/>
    </source>
</evidence>
<gene>
    <name evidence="10" type="primary">GBP1</name>
</gene>
<dbReference type="Gene3D" id="1.20.1000.10">
    <property type="entry name" value="Guanylate-binding protein, C-terminal domain"/>
    <property type="match status" value="1"/>
</dbReference>
<dbReference type="CDD" id="cd01851">
    <property type="entry name" value="GBP"/>
    <property type="match status" value="1"/>
</dbReference>
<dbReference type="GeneTree" id="ENSGT00940000154265"/>
<reference evidence="10" key="2">
    <citation type="submission" date="2025-08" db="UniProtKB">
        <authorList>
            <consortium name="Ensembl"/>
        </authorList>
    </citation>
    <scope>IDENTIFICATION</scope>
    <source>
        <strain evidence="10">broiler</strain>
    </source>
</reference>
<dbReference type="CDD" id="cd16269">
    <property type="entry name" value="GBP_C"/>
    <property type="match status" value="1"/>
</dbReference>
<evidence type="ECO:0000256" key="8">
    <source>
        <dbReference type="SAM" id="MobiDB-lite"/>
    </source>
</evidence>